<comment type="caution">
    <text evidence="8">The sequence shown here is derived from an EMBL/GenBank/DDBJ whole genome shotgun (WGS) entry which is preliminary data.</text>
</comment>
<evidence type="ECO:0000256" key="6">
    <source>
        <dbReference type="ARBA" id="ARBA00023136"/>
    </source>
</evidence>
<evidence type="ECO:0000313" key="8">
    <source>
        <dbReference type="EMBL" id="TCP30498.1"/>
    </source>
</evidence>
<dbReference type="GO" id="GO:0009486">
    <property type="term" value="F:cytochrome bo3 ubiquinol oxidase activity"/>
    <property type="evidence" value="ECO:0007669"/>
    <property type="project" value="TreeGrafter"/>
</dbReference>
<dbReference type="NCBIfam" id="TIGR02908">
    <property type="entry name" value="CoxD_Bacillus"/>
    <property type="match status" value="1"/>
</dbReference>
<protein>
    <submittedName>
        <fullName evidence="8">Cytochrome c oxidase subunit 4</fullName>
    </submittedName>
</protein>
<keyword evidence="5 7" id="KW-1133">Transmembrane helix</keyword>
<evidence type="ECO:0000256" key="5">
    <source>
        <dbReference type="ARBA" id="ARBA00022989"/>
    </source>
</evidence>
<dbReference type="InterPro" id="IPR014257">
    <property type="entry name" value="Cyt_c_oxidase_su4_bacillaceae"/>
</dbReference>
<evidence type="ECO:0000256" key="2">
    <source>
        <dbReference type="ARBA" id="ARBA00008079"/>
    </source>
</evidence>
<evidence type="ECO:0000256" key="1">
    <source>
        <dbReference type="ARBA" id="ARBA00004651"/>
    </source>
</evidence>
<name>A0A4R2P876_9BACL</name>
<evidence type="ECO:0000256" key="3">
    <source>
        <dbReference type="ARBA" id="ARBA00022475"/>
    </source>
</evidence>
<dbReference type="GO" id="GO:0009319">
    <property type="term" value="C:cytochrome o ubiquinol oxidase complex"/>
    <property type="evidence" value="ECO:0007669"/>
    <property type="project" value="TreeGrafter"/>
</dbReference>
<dbReference type="RefSeq" id="WP_341539792.1">
    <property type="nucleotide sequence ID" value="NZ_SLXK01000005.1"/>
</dbReference>
<organism evidence="8 9">
    <name type="scientific">Scopulibacillus darangshiensis</name>
    <dbReference type="NCBI Taxonomy" id="442528"/>
    <lineage>
        <taxon>Bacteria</taxon>
        <taxon>Bacillati</taxon>
        <taxon>Bacillota</taxon>
        <taxon>Bacilli</taxon>
        <taxon>Bacillales</taxon>
        <taxon>Sporolactobacillaceae</taxon>
        <taxon>Scopulibacillus</taxon>
    </lineage>
</organism>
<accession>A0A4R2P876</accession>
<keyword evidence="4 7" id="KW-0812">Transmembrane</keyword>
<dbReference type="GO" id="GO:0019646">
    <property type="term" value="P:aerobic electron transport chain"/>
    <property type="evidence" value="ECO:0007669"/>
    <property type="project" value="TreeGrafter"/>
</dbReference>
<evidence type="ECO:0000313" key="9">
    <source>
        <dbReference type="Proteomes" id="UP000295416"/>
    </source>
</evidence>
<dbReference type="Pfam" id="PF03626">
    <property type="entry name" value="COX4_pro"/>
    <property type="match status" value="1"/>
</dbReference>
<comment type="similarity">
    <text evidence="2">Belongs to the cytochrome c oxidase bacterial subunit 4 family.</text>
</comment>
<dbReference type="GO" id="GO:0005886">
    <property type="term" value="C:plasma membrane"/>
    <property type="evidence" value="ECO:0007669"/>
    <property type="project" value="UniProtKB-SubCell"/>
</dbReference>
<dbReference type="GO" id="GO:0015990">
    <property type="term" value="P:electron transport coupled proton transport"/>
    <property type="evidence" value="ECO:0007669"/>
    <property type="project" value="TreeGrafter"/>
</dbReference>
<dbReference type="PANTHER" id="PTHR36835:SF1">
    <property type="entry name" value="CYTOCHROME BO(3) UBIQUINOL OXIDASE SUBUNIT 4"/>
    <property type="match status" value="1"/>
</dbReference>
<dbReference type="InterPro" id="IPR050968">
    <property type="entry name" value="Cytochrome_c_oxidase_bac_sub4"/>
</dbReference>
<keyword evidence="3" id="KW-1003">Cell membrane</keyword>
<keyword evidence="9" id="KW-1185">Reference proteome</keyword>
<dbReference type="GO" id="GO:0015078">
    <property type="term" value="F:proton transmembrane transporter activity"/>
    <property type="evidence" value="ECO:0007669"/>
    <property type="project" value="TreeGrafter"/>
</dbReference>
<proteinExistence type="inferred from homology"/>
<dbReference type="InterPro" id="IPR005171">
    <property type="entry name" value="Cyt_c_oxidase_su4_prok"/>
</dbReference>
<comment type="subcellular location">
    <subcellularLocation>
        <location evidence="1">Cell membrane</location>
        <topology evidence="1">Multi-pass membrane protein</topology>
    </subcellularLocation>
</comment>
<dbReference type="AlphaFoldDB" id="A0A4R2P876"/>
<dbReference type="EMBL" id="SLXK01000005">
    <property type="protein sequence ID" value="TCP30498.1"/>
    <property type="molecule type" value="Genomic_DNA"/>
</dbReference>
<keyword evidence="6 7" id="KW-0472">Membrane</keyword>
<sequence>MATKQSETTMYIQKQQRKREMQHYLVSFGLMIIFTLLAFGTVMIDGIPKHFTSFFIVTLAIVQVLFQLYYFMHLKDKDHGFPTLFIFSGALVAFITVLTFVSIVWIS</sequence>
<feature type="transmembrane region" description="Helical" evidence="7">
    <location>
        <begin position="21"/>
        <end position="44"/>
    </location>
</feature>
<gene>
    <name evidence="8" type="ORF">EV207_10527</name>
</gene>
<evidence type="ECO:0000256" key="4">
    <source>
        <dbReference type="ARBA" id="ARBA00022692"/>
    </source>
</evidence>
<evidence type="ECO:0000256" key="7">
    <source>
        <dbReference type="SAM" id="Phobius"/>
    </source>
</evidence>
<feature type="transmembrane region" description="Helical" evidence="7">
    <location>
        <begin position="50"/>
        <end position="72"/>
    </location>
</feature>
<dbReference type="Proteomes" id="UP000295416">
    <property type="component" value="Unassembled WGS sequence"/>
</dbReference>
<dbReference type="PANTHER" id="PTHR36835">
    <property type="entry name" value="CYTOCHROME BO(3) UBIQUINOL OXIDASE SUBUNIT 4"/>
    <property type="match status" value="1"/>
</dbReference>
<feature type="transmembrane region" description="Helical" evidence="7">
    <location>
        <begin position="84"/>
        <end position="106"/>
    </location>
</feature>
<reference evidence="8 9" key="1">
    <citation type="submission" date="2019-03" db="EMBL/GenBank/DDBJ databases">
        <title>Genomic Encyclopedia of Type Strains, Phase IV (KMG-IV): sequencing the most valuable type-strain genomes for metagenomic binning, comparative biology and taxonomic classification.</title>
        <authorList>
            <person name="Goeker M."/>
        </authorList>
    </citation>
    <scope>NUCLEOTIDE SEQUENCE [LARGE SCALE GENOMIC DNA]</scope>
    <source>
        <strain evidence="8 9">DSM 19377</strain>
    </source>
</reference>